<evidence type="ECO:0000313" key="3">
    <source>
        <dbReference type="Proteomes" id="UP000199180"/>
    </source>
</evidence>
<feature type="chain" id="PRO_5011434995" evidence="1">
    <location>
        <begin position="18"/>
        <end position="156"/>
    </location>
</feature>
<dbReference type="AlphaFoldDB" id="A0A1I0EJU9"/>
<reference evidence="2 3" key="1">
    <citation type="submission" date="2016-10" db="EMBL/GenBank/DDBJ databases">
        <authorList>
            <person name="de Groot N.N."/>
        </authorList>
    </citation>
    <scope>NUCLEOTIDE SEQUENCE [LARGE SCALE GENOMIC DNA]</scope>
    <source>
        <strain evidence="2 3">DSM 17862</strain>
    </source>
</reference>
<name>A0A1I0EJU9_9RHOB</name>
<keyword evidence="3" id="KW-1185">Reference proteome</keyword>
<dbReference type="EMBL" id="FOHO01000005">
    <property type="protein sequence ID" value="SET45495.1"/>
    <property type="molecule type" value="Genomic_DNA"/>
</dbReference>
<sequence>MIRRAALLAFLATPAMAQQDLGAAQVQPCGDADRVDTIAEPWQDNISSYAQGQIRIALLDYVEPAGGAFKLLVLSPPRDELGFRQCRIVQLGDGIGFYDMDFGRHHASYDPARGLTVTLPARHYPVSGDHDDDAGWFQLSVTIDQQTGQITTQGFK</sequence>
<proteinExistence type="predicted"/>
<evidence type="ECO:0000256" key="1">
    <source>
        <dbReference type="SAM" id="SignalP"/>
    </source>
</evidence>
<organism evidence="2 3">
    <name type="scientific">Paracoccus homiensis</name>
    <dbReference type="NCBI Taxonomy" id="364199"/>
    <lineage>
        <taxon>Bacteria</taxon>
        <taxon>Pseudomonadati</taxon>
        <taxon>Pseudomonadota</taxon>
        <taxon>Alphaproteobacteria</taxon>
        <taxon>Rhodobacterales</taxon>
        <taxon>Paracoccaceae</taxon>
        <taxon>Paracoccus</taxon>
    </lineage>
</organism>
<accession>A0A1I0EJU9</accession>
<keyword evidence="1" id="KW-0732">Signal</keyword>
<feature type="signal peptide" evidence="1">
    <location>
        <begin position="1"/>
        <end position="17"/>
    </location>
</feature>
<evidence type="ECO:0000313" key="2">
    <source>
        <dbReference type="EMBL" id="SET45495.1"/>
    </source>
</evidence>
<gene>
    <name evidence="2" type="ORF">SAMN04489858_105188</name>
</gene>
<dbReference type="Proteomes" id="UP000199180">
    <property type="component" value="Unassembled WGS sequence"/>
</dbReference>
<protein>
    <submittedName>
        <fullName evidence="2">Uncharacterized protein</fullName>
    </submittedName>
</protein>
<dbReference type="STRING" id="364199.SAMN04489858_105188"/>